<keyword evidence="6" id="KW-0067">ATP-binding</keyword>
<reference evidence="13 14" key="1">
    <citation type="submission" date="2014-04" db="EMBL/GenBank/DDBJ databases">
        <title>Evolutionary Origins and Diversification of the Mycorrhizal Mutualists.</title>
        <authorList>
            <consortium name="DOE Joint Genome Institute"/>
            <consortium name="Mycorrhizal Genomics Consortium"/>
            <person name="Kohler A."/>
            <person name="Kuo A."/>
            <person name="Nagy L.G."/>
            <person name="Floudas D."/>
            <person name="Copeland A."/>
            <person name="Barry K.W."/>
            <person name="Cichocki N."/>
            <person name="Veneault-Fourrey C."/>
            <person name="LaButti K."/>
            <person name="Lindquist E.A."/>
            <person name="Lipzen A."/>
            <person name="Lundell T."/>
            <person name="Morin E."/>
            <person name="Murat C."/>
            <person name="Riley R."/>
            <person name="Ohm R."/>
            <person name="Sun H."/>
            <person name="Tunlid A."/>
            <person name="Henrissat B."/>
            <person name="Grigoriev I.V."/>
            <person name="Hibbett D.S."/>
            <person name="Martin F."/>
        </authorList>
    </citation>
    <scope>NUCLEOTIDE SEQUENCE [LARGE SCALE GENOMIC DNA]</scope>
    <source>
        <strain evidence="13 14">FD-317 M1</strain>
    </source>
</reference>
<evidence type="ECO:0000313" key="14">
    <source>
        <dbReference type="Proteomes" id="UP000053593"/>
    </source>
</evidence>
<dbReference type="InterPro" id="IPR011545">
    <property type="entry name" value="DEAD/DEAH_box_helicase_dom"/>
</dbReference>
<dbReference type="AlphaFoldDB" id="A0A0D0BIQ5"/>
<dbReference type="InterPro" id="IPR001650">
    <property type="entry name" value="Helicase_C-like"/>
</dbReference>
<organism evidence="13 14">
    <name type="scientific">Collybiopsis luxurians FD-317 M1</name>
    <dbReference type="NCBI Taxonomy" id="944289"/>
    <lineage>
        <taxon>Eukaryota</taxon>
        <taxon>Fungi</taxon>
        <taxon>Dikarya</taxon>
        <taxon>Basidiomycota</taxon>
        <taxon>Agaricomycotina</taxon>
        <taxon>Agaricomycetes</taxon>
        <taxon>Agaricomycetidae</taxon>
        <taxon>Agaricales</taxon>
        <taxon>Marasmiineae</taxon>
        <taxon>Omphalotaceae</taxon>
        <taxon>Collybiopsis</taxon>
        <taxon>Collybiopsis luxurians</taxon>
    </lineage>
</organism>
<keyword evidence="9" id="KW-0175">Coiled coil</keyword>
<evidence type="ECO:0000256" key="6">
    <source>
        <dbReference type="ARBA" id="ARBA00022840"/>
    </source>
</evidence>
<accession>A0A0D0BIQ5</accession>
<dbReference type="GO" id="GO:0005524">
    <property type="term" value="F:ATP binding"/>
    <property type="evidence" value="ECO:0007669"/>
    <property type="project" value="UniProtKB-KW"/>
</dbReference>
<dbReference type="GO" id="GO:0008380">
    <property type="term" value="P:RNA splicing"/>
    <property type="evidence" value="ECO:0007669"/>
    <property type="project" value="UniProtKB-KW"/>
</dbReference>
<dbReference type="InterPro" id="IPR014001">
    <property type="entry name" value="Helicase_ATP-bd"/>
</dbReference>
<dbReference type="Pfam" id="PF21010">
    <property type="entry name" value="HA2_C"/>
    <property type="match status" value="1"/>
</dbReference>
<dbReference type="GO" id="GO:0003724">
    <property type="term" value="F:RNA helicase activity"/>
    <property type="evidence" value="ECO:0007669"/>
    <property type="project" value="UniProtKB-EC"/>
</dbReference>
<keyword evidence="7" id="KW-0508">mRNA splicing</keyword>
<sequence length="1088" mass="124063">MAVVVKGAERRLCKFTLLGLADQSIIDYVLASASSSKTSDALFTALNASGLPDSPAAHSFVNEVFQRAPRKHKHKKDSANRQAEKEAKALRNQKFGFLLDDDPSTSTDVSVKVEKKEKRKSEKREKHIRKRDYDEREWESDEEEKARKRLRSEGHVESEENDRPMYEPEEDEEDRKERERLEDLRDRDAFAERMKERDKNKTKKIVEDRSSKNSGAAAEAAQRRQLADDSEARGVALPSLRLHSRQEYLTKRELQQIELLRKEIADDEALFSGMKISKRELAELERKKELLKLVEERMKINDKYDGYQLPEDYLTEQGKIDKKKKENALYQRYEDAKPKDDQFVTDVDQWEASQTQHSTFKVGAMDKHELVDEYDYVFDESQTIQFVMEKAPEKKMSPAEKLLQQQIEAAEKHAKTIEETRKSLPIYAWKDKLIEAVREHQVLIVVAETGSGKTTQIPQYLHEAGFTKDGLKVGCTQPRRVAAMSVAARVADEMGTKVGYEVGYSIRFEDCTSDKTVLKYMTDGMLLREFLTEPDLASYSCLVIDEAHERTLNTDILFALVKDIARFRPELRLLISSATLNADKFSEYFDDAPKFYVPGRTYPVDIHYTPQPEANYLHAAITTVFQIHTTQPKGDILVFLTGQEEIEACHENLQETARTLGNKIAELVICPIYANLPSDMQAKIFEPTPEGARKVVLATNIAETSITIDGVVFVIDPGFVKQNSYNPRTGMSSLVVVPVRPASEQIFCSRASVNQRAGRAGRVGPGKSFRLYTKWAYANELQEDTVPEIQRTNLAMVVLTLKSLGINDLIGFEFIDPPPGETLMRALELLYALGALNDRGEMTKLGRRMAEFPVDPMLSKVIVTSEQYRCTEELTTLQVLTIIAMLSESGSLFYRPKDKKLHADQARQNFVRSGGDHFTLLNIWEQWAETNYSQQFCYEQFLQFKSISRARDIRDQLAGLCERVEISPESNPNSNDITPIQKALTSGYFYNTAQLQKGGDSYRTLKTNHTVYIHPSSSLFQHQPPVKTVLYYELVMTTKSYMRQVMEIKPTWLLEVAPHYFKPADLEQLASGDKKMPKTVGTSGSRNS</sequence>
<dbReference type="EMBL" id="KN834814">
    <property type="protein sequence ID" value="KIK54666.1"/>
    <property type="molecule type" value="Genomic_DNA"/>
</dbReference>
<feature type="domain" description="Helicase C-terminal" evidence="12">
    <location>
        <begin position="623"/>
        <end position="805"/>
    </location>
</feature>
<name>A0A0D0BIQ5_9AGAR</name>
<dbReference type="GO" id="GO:0003723">
    <property type="term" value="F:RNA binding"/>
    <property type="evidence" value="ECO:0007669"/>
    <property type="project" value="TreeGrafter"/>
</dbReference>
<dbReference type="GO" id="GO:0006397">
    <property type="term" value="P:mRNA processing"/>
    <property type="evidence" value="ECO:0007669"/>
    <property type="project" value="UniProtKB-KW"/>
</dbReference>
<evidence type="ECO:0000256" key="4">
    <source>
        <dbReference type="ARBA" id="ARBA00022801"/>
    </source>
</evidence>
<dbReference type="Gene3D" id="1.20.120.1080">
    <property type="match status" value="1"/>
</dbReference>
<dbReference type="FunFam" id="3.40.50.300:FF:000594">
    <property type="entry name" value="Pre-mRNA-splicing factor ATP-dependent RNA helicase"/>
    <property type="match status" value="1"/>
</dbReference>
<dbReference type="PANTHER" id="PTHR18934:SF83">
    <property type="entry name" value="PRE-MRNA-SPLICING FACTOR ATP-DEPENDENT RNA HELICASE DHX16"/>
    <property type="match status" value="1"/>
</dbReference>
<dbReference type="Pfam" id="PF00270">
    <property type="entry name" value="DEAD"/>
    <property type="match status" value="1"/>
</dbReference>
<dbReference type="InterPro" id="IPR011709">
    <property type="entry name" value="DEAD-box_helicase_OB_fold"/>
</dbReference>
<evidence type="ECO:0000256" key="1">
    <source>
        <dbReference type="ARBA" id="ARBA00012552"/>
    </source>
</evidence>
<dbReference type="GO" id="GO:0071013">
    <property type="term" value="C:catalytic step 2 spliceosome"/>
    <property type="evidence" value="ECO:0007669"/>
    <property type="project" value="TreeGrafter"/>
</dbReference>
<gene>
    <name evidence="13" type="ORF">GYMLUDRAFT_63052</name>
</gene>
<feature type="compositionally biased region" description="Basic and acidic residues" evidence="10">
    <location>
        <begin position="77"/>
        <end position="86"/>
    </location>
</feature>
<protein>
    <recommendedName>
        <fullName evidence="1">RNA helicase</fullName>
        <ecNumber evidence="1">3.6.4.13</ecNumber>
    </recommendedName>
</protein>
<dbReference type="HOGENOM" id="CLU_001832_7_0_1"/>
<dbReference type="OrthoDB" id="10253254at2759"/>
<dbReference type="SMART" id="SM00490">
    <property type="entry name" value="HELICc"/>
    <property type="match status" value="1"/>
</dbReference>
<feature type="compositionally biased region" description="Basic and acidic residues" evidence="10">
    <location>
        <begin position="151"/>
        <end position="166"/>
    </location>
</feature>
<comment type="catalytic activity">
    <reaction evidence="8">
        <text>ATP + H2O = ADP + phosphate + H(+)</text>
        <dbReference type="Rhea" id="RHEA:13065"/>
        <dbReference type="ChEBI" id="CHEBI:15377"/>
        <dbReference type="ChEBI" id="CHEBI:15378"/>
        <dbReference type="ChEBI" id="CHEBI:30616"/>
        <dbReference type="ChEBI" id="CHEBI:43474"/>
        <dbReference type="ChEBI" id="CHEBI:456216"/>
        <dbReference type="EC" id="3.6.4.13"/>
    </reaction>
</comment>
<keyword evidence="4" id="KW-0378">Hydrolase</keyword>
<dbReference type="Gene3D" id="3.40.50.300">
    <property type="entry name" value="P-loop containing nucleotide triphosphate hydrolases"/>
    <property type="match status" value="2"/>
</dbReference>
<dbReference type="FunFam" id="1.20.120.1080:FF:000001">
    <property type="entry name" value="Pre-mRNA-splicing factor ATP-dependent RNA helicase"/>
    <property type="match status" value="1"/>
</dbReference>
<keyword evidence="2" id="KW-0507">mRNA processing</keyword>
<dbReference type="InterPro" id="IPR007502">
    <property type="entry name" value="Helicase-assoc_dom"/>
</dbReference>
<evidence type="ECO:0000256" key="7">
    <source>
        <dbReference type="ARBA" id="ARBA00023187"/>
    </source>
</evidence>
<dbReference type="Pfam" id="PF00271">
    <property type="entry name" value="Helicase_C"/>
    <property type="match status" value="1"/>
</dbReference>
<dbReference type="InterPro" id="IPR027417">
    <property type="entry name" value="P-loop_NTPase"/>
</dbReference>
<proteinExistence type="predicted"/>
<evidence type="ECO:0000256" key="2">
    <source>
        <dbReference type="ARBA" id="ARBA00022664"/>
    </source>
</evidence>
<evidence type="ECO:0000256" key="5">
    <source>
        <dbReference type="ARBA" id="ARBA00022806"/>
    </source>
</evidence>
<evidence type="ECO:0000256" key="8">
    <source>
        <dbReference type="ARBA" id="ARBA00047984"/>
    </source>
</evidence>
<feature type="domain" description="Helicase ATP-binding" evidence="11">
    <location>
        <begin position="434"/>
        <end position="598"/>
    </location>
</feature>
<dbReference type="CDD" id="cd18791">
    <property type="entry name" value="SF2_C_RHA"/>
    <property type="match status" value="1"/>
</dbReference>
<feature type="coiled-coil region" evidence="9">
    <location>
        <begin position="274"/>
        <end position="301"/>
    </location>
</feature>
<keyword evidence="14" id="KW-1185">Reference proteome</keyword>
<dbReference type="FunFam" id="3.40.50.300:FF:000007">
    <property type="entry name" value="Pre-mRNA-splicing factor ATP-dependent RNA helicase"/>
    <property type="match status" value="1"/>
</dbReference>
<dbReference type="PROSITE" id="PS00690">
    <property type="entry name" value="DEAH_ATP_HELICASE"/>
    <property type="match status" value="1"/>
</dbReference>
<dbReference type="Pfam" id="PF04408">
    <property type="entry name" value="WHD_HA2"/>
    <property type="match status" value="1"/>
</dbReference>
<feature type="region of interest" description="Disordered" evidence="10">
    <location>
        <begin position="95"/>
        <end position="235"/>
    </location>
</feature>
<feature type="compositionally biased region" description="Basic and acidic residues" evidence="10">
    <location>
        <begin position="111"/>
        <end position="125"/>
    </location>
</feature>
<keyword evidence="5" id="KW-0347">Helicase</keyword>
<evidence type="ECO:0000259" key="12">
    <source>
        <dbReference type="PROSITE" id="PS51194"/>
    </source>
</evidence>
<dbReference type="SMART" id="SM00847">
    <property type="entry name" value="HA2"/>
    <property type="match status" value="1"/>
</dbReference>
<dbReference type="GO" id="GO:0005684">
    <property type="term" value="C:U2-type spliceosomal complex"/>
    <property type="evidence" value="ECO:0007669"/>
    <property type="project" value="UniProtKB-ARBA"/>
</dbReference>
<dbReference type="SUPFAM" id="SSF52540">
    <property type="entry name" value="P-loop containing nucleoside triphosphate hydrolases"/>
    <property type="match status" value="1"/>
</dbReference>
<dbReference type="PROSITE" id="PS51192">
    <property type="entry name" value="HELICASE_ATP_BIND_1"/>
    <property type="match status" value="1"/>
</dbReference>
<evidence type="ECO:0000256" key="3">
    <source>
        <dbReference type="ARBA" id="ARBA00022741"/>
    </source>
</evidence>
<evidence type="ECO:0000256" key="10">
    <source>
        <dbReference type="SAM" id="MobiDB-lite"/>
    </source>
</evidence>
<evidence type="ECO:0000259" key="11">
    <source>
        <dbReference type="PROSITE" id="PS51192"/>
    </source>
</evidence>
<dbReference type="SMART" id="SM00487">
    <property type="entry name" value="DEXDc"/>
    <property type="match status" value="1"/>
</dbReference>
<keyword evidence="3" id="KW-0547">Nucleotide-binding</keyword>
<evidence type="ECO:0000313" key="13">
    <source>
        <dbReference type="EMBL" id="KIK54666.1"/>
    </source>
</evidence>
<dbReference type="InterPro" id="IPR048333">
    <property type="entry name" value="HA2_WH"/>
</dbReference>
<dbReference type="EC" id="3.6.4.13" evidence="1"/>
<dbReference type="GO" id="GO:0016787">
    <property type="term" value="F:hydrolase activity"/>
    <property type="evidence" value="ECO:0007669"/>
    <property type="project" value="UniProtKB-KW"/>
</dbReference>
<feature type="compositionally biased region" description="Basic and acidic residues" evidence="10">
    <location>
        <begin position="175"/>
        <end position="211"/>
    </location>
</feature>
<evidence type="ECO:0000256" key="9">
    <source>
        <dbReference type="SAM" id="Coils"/>
    </source>
</evidence>
<dbReference type="PROSITE" id="PS51194">
    <property type="entry name" value="HELICASE_CTER"/>
    <property type="match status" value="1"/>
</dbReference>
<dbReference type="Proteomes" id="UP000053593">
    <property type="component" value="Unassembled WGS sequence"/>
</dbReference>
<feature type="compositionally biased region" description="Basic and acidic residues" evidence="10">
    <location>
        <begin position="221"/>
        <end position="232"/>
    </location>
</feature>
<feature type="region of interest" description="Disordered" evidence="10">
    <location>
        <begin position="67"/>
        <end position="86"/>
    </location>
</feature>
<dbReference type="InterPro" id="IPR002464">
    <property type="entry name" value="DNA/RNA_helicase_DEAH_CS"/>
</dbReference>
<dbReference type="PANTHER" id="PTHR18934">
    <property type="entry name" value="ATP-DEPENDENT RNA HELICASE"/>
    <property type="match status" value="1"/>
</dbReference>
<dbReference type="Pfam" id="PF07717">
    <property type="entry name" value="OB_NTP_bind"/>
    <property type="match status" value="1"/>
</dbReference>